<evidence type="ECO:0000256" key="1">
    <source>
        <dbReference type="SAM" id="Phobius"/>
    </source>
</evidence>
<accession>A0A3B1CJM5</accession>
<dbReference type="EMBL" id="UOGE01000098">
    <property type="protein sequence ID" value="VAX24953.1"/>
    <property type="molecule type" value="Genomic_DNA"/>
</dbReference>
<dbReference type="InterPro" id="IPR011990">
    <property type="entry name" value="TPR-like_helical_dom_sf"/>
</dbReference>
<keyword evidence="1" id="KW-0472">Membrane</keyword>
<feature type="transmembrane region" description="Helical" evidence="1">
    <location>
        <begin position="41"/>
        <end position="61"/>
    </location>
</feature>
<keyword evidence="1" id="KW-0812">Transmembrane</keyword>
<feature type="transmembrane region" description="Helical" evidence="1">
    <location>
        <begin position="5"/>
        <end position="21"/>
    </location>
</feature>
<dbReference type="AlphaFoldDB" id="A0A3B1CJM5"/>
<sequence length="163" mass="18127">MPIRLIAFLAIVLGVFLYITYYNPGVSPLNLGQAIEINFPISVIMAVSFITGVVSVMLLYFQDTLVDAIRGATKSARERKAERARRSYEAGAQRLLIEKRKEAKKFFKKALSYDADNVPALVALGRMEREEGLSLQAIETHSKAKGIDSSNISNLLELAEDYI</sequence>
<dbReference type="Gene3D" id="1.25.40.10">
    <property type="entry name" value="Tetratricopeptide repeat domain"/>
    <property type="match status" value="1"/>
</dbReference>
<gene>
    <name evidence="2" type="ORF">MNBD_NITROSPINAE02-1855</name>
</gene>
<name>A0A3B1CJM5_9ZZZZ</name>
<feature type="non-terminal residue" evidence="2">
    <location>
        <position position="163"/>
    </location>
</feature>
<protein>
    <submittedName>
        <fullName evidence="2">Uncharacterized protein</fullName>
    </submittedName>
</protein>
<evidence type="ECO:0000313" key="2">
    <source>
        <dbReference type="EMBL" id="VAX24953.1"/>
    </source>
</evidence>
<reference evidence="2" key="1">
    <citation type="submission" date="2018-06" db="EMBL/GenBank/DDBJ databases">
        <authorList>
            <person name="Zhirakovskaya E."/>
        </authorList>
    </citation>
    <scope>NUCLEOTIDE SEQUENCE</scope>
</reference>
<organism evidence="2">
    <name type="scientific">hydrothermal vent metagenome</name>
    <dbReference type="NCBI Taxonomy" id="652676"/>
    <lineage>
        <taxon>unclassified sequences</taxon>
        <taxon>metagenomes</taxon>
        <taxon>ecological metagenomes</taxon>
    </lineage>
</organism>
<dbReference type="SUPFAM" id="SSF48452">
    <property type="entry name" value="TPR-like"/>
    <property type="match status" value="1"/>
</dbReference>
<keyword evidence="1" id="KW-1133">Transmembrane helix</keyword>
<proteinExistence type="predicted"/>